<dbReference type="SUPFAM" id="SSF52540">
    <property type="entry name" value="P-loop containing nucleoside triphosphate hydrolases"/>
    <property type="match status" value="1"/>
</dbReference>
<feature type="region of interest" description="LID" evidence="9">
    <location>
        <begin position="233"/>
        <end position="243"/>
    </location>
</feature>
<evidence type="ECO:0000256" key="2">
    <source>
        <dbReference type="ARBA" id="ARBA00022679"/>
    </source>
</evidence>
<accession>A0A8H7PRZ2</accession>
<dbReference type="OrthoDB" id="442176at2759"/>
<keyword evidence="4 9" id="KW-0418">Kinase</keyword>
<dbReference type="PROSITE" id="PS00113">
    <property type="entry name" value="ADENYLATE_KINASE"/>
    <property type="match status" value="1"/>
</dbReference>
<evidence type="ECO:0000256" key="4">
    <source>
        <dbReference type="ARBA" id="ARBA00022777"/>
    </source>
</evidence>
<feature type="binding site" evidence="9">
    <location>
        <position position="234"/>
    </location>
    <ligand>
        <name>ATP</name>
        <dbReference type="ChEBI" id="CHEBI:30616"/>
    </ligand>
</feature>
<evidence type="ECO:0000256" key="5">
    <source>
        <dbReference type="ARBA" id="ARBA00022840"/>
    </source>
</evidence>
<organism evidence="11 12">
    <name type="scientific">Umbelopsis vinacea</name>
    <dbReference type="NCBI Taxonomy" id="44442"/>
    <lineage>
        <taxon>Eukaryota</taxon>
        <taxon>Fungi</taxon>
        <taxon>Fungi incertae sedis</taxon>
        <taxon>Mucoromycota</taxon>
        <taxon>Mucoromycotina</taxon>
        <taxon>Umbelopsidomycetes</taxon>
        <taxon>Umbelopsidales</taxon>
        <taxon>Umbelopsidaceae</taxon>
        <taxon>Umbelopsis</taxon>
    </lineage>
</organism>
<comment type="subcellular location">
    <subcellularLocation>
        <location evidence="9">Cytoplasm</location>
    </subcellularLocation>
    <subcellularLocation>
        <location evidence="9">Nucleus</location>
    </subcellularLocation>
    <text evidence="9">Predominantly cytoplasmic.</text>
</comment>
<evidence type="ECO:0000256" key="1">
    <source>
        <dbReference type="ARBA" id="ARBA00022490"/>
    </source>
</evidence>
<dbReference type="CDD" id="cd01428">
    <property type="entry name" value="ADK"/>
    <property type="match status" value="1"/>
</dbReference>
<dbReference type="InterPro" id="IPR006266">
    <property type="entry name" value="UMP_CMP_kinase"/>
</dbReference>
<keyword evidence="6 9" id="KW-0665">Pyrimidine biosynthesis</keyword>
<dbReference type="PRINTS" id="PR00094">
    <property type="entry name" value="ADENYLTKNASE"/>
</dbReference>
<dbReference type="PANTHER" id="PTHR23359">
    <property type="entry name" value="NUCLEOTIDE KINASE"/>
    <property type="match status" value="1"/>
</dbReference>
<evidence type="ECO:0000256" key="9">
    <source>
        <dbReference type="HAMAP-Rule" id="MF_03172"/>
    </source>
</evidence>
<comment type="cofactor">
    <cofactor evidence="9">
        <name>Mg(2+)</name>
        <dbReference type="ChEBI" id="CHEBI:18420"/>
    </cofactor>
    <text evidence="9">Binds 1 Mg(2+) ion per monomer.</text>
</comment>
<proteinExistence type="inferred from homology"/>
<dbReference type="AlphaFoldDB" id="A0A8H7PRZ2"/>
<evidence type="ECO:0000313" key="11">
    <source>
        <dbReference type="EMBL" id="KAG2178444.1"/>
    </source>
</evidence>
<feature type="compositionally biased region" description="Basic and acidic residues" evidence="10">
    <location>
        <begin position="81"/>
        <end position="95"/>
    </location>
</feature>
<evidence type="ECO:0000256" key="8">
    <source>
        <dbReference type="ARBA" id="ARBA00048116"/>
    </source>
</evidence>
<dbReference type="GO" id="GO:0016776">
    <property type="term" value="F:phosphotransferase activity, phosphate group as acceptor"/>
    <property type="evidence" value="ECO:0007669"/>
    <property type="project" value="InterPro"/>
</dbReference>
<feature type="binding site" evidence="9">
    <location>
        <position position="279"/>
    </location>
    <ligand>
        <name>ATP</name>
        <dbReference type="ChEBI" id="CHEBI:30616"/>
    </ligand>
</feature>
<evidence type="ECO:0000313" key="12">
    <source>
        <dbReference type="Proteomes" id="UP000612746"/>
    </source>
</evidence>
<evidence type="ECO:0000256" key="6">
    <source>
        <dbReference type="ARBA" id="ARBA00022975"/>
    </source>
</evidence>
<feature type="binding site" evidence="9">
    <location>
        <begin position="117"/>
        <end position="122"/>
    </location>
    <ligand>
        <name>ATP</name>
        <dbReference type="ChEBI" id="CHEBI:30616"/>
    </ligand>
</feature>
<dbReference type="GO" id="GO:0005634">
    <property type="term" value="C:nucleus"/>
    <property type="evidence" value="ECO:0007669"/>
    <property type="project" value="UniProtKB-SubCell"/>
</dbReference>
<keyword evidence="1 9" id="KW-0963">Cytoplasm</keyword>
<keyword evidence="2 9" id="KW-0808">Transferase</keyword>
<comment type="caution">
    <text evidence="11">The sequence shown here is derived from an EMBL/GenBank/DDBJ whole genome shotgun (WGS) entry which is preliminary data.</text>
</comment>
<dbReference type="GO" id="GO:0009123">
    <property type="term" value="P:nucleoside monophosphate metabolic process"/>
    <property type="evidence" value="ECO:0007669"/>
    <property type="project" value="UniProtKB-ARBA"/>
</dbReference>
<dbReference type="HAMAP" id="MF_03172">
    <property type="entry name" value="Adenylate_kinase_UMP_CMP_kin"/>
    <property type="match status" value="1"/>
</dbReference>
<keyword evidence="5 9" id="KW-0067">ATP-binding</keyword>
<dbReference type="NCBIfam" id="TIGR01359">
    <property type="entry name" value="UMP_CMP_kin_fam"/>
    <property type="match status" value="1"/>
</dbReference>
<sequence>MALRAALARTRLGTSIVRAPISKPTPFRAVAQRPYTAGAQKPSNGKPSTAALIAVASLGFAAYYTIVKSREGQPLPRKQKIAAEKPEEPKLPNLEDRKIPTFDQKDVTVVFVLGGPGAGKGTQCAKIKEDFDFVHLSAGDLLREEQQREGSQYGELIKSYIKDGLIVPMEVTIVLLENAMKEAMKKENKSRFLIDGFPRKLDQAVKFEEAVVPCQFVLYFECPEEVLLKRLLKRGESSGRIDDNIESIKKRFRVFADTSFPVIEEYETQGKVKKLSCENSVDGVYDEVKNIFNNLVKQ</sequence>
<evidence type="ECO:0000256" key="10">
    <source>
        <dbReference type="SAM" id="MobiDB-lite"/>
    </source>
</evidence>
<dbReference type="Gene3D" id="3.40.50.300">
    <property type="entry name" value="P-loop containing nucleotide triphosphate hydrolases"/>
    <property type="match status" value="1"/>
</dbReference>
<evidence type="ECO:0000256" key="7">
    <source>
        <dbReference type="ARBA" id="ARBA00023242"/>
    </source>
</evidence>
<evidence type="ECO:0000256" key="3">
    <source>
        <dbReference type="ARBA" id="ARBA00022741"/>
    </source>
</evidence>
<dbReference type="HAMAP" id="MF_00235">
    <property type="entry name" value="Adenylate_kinase_Adk"/>
    <property type="match status" value="1"/>
</dbReference>
<comment type="subunit">
    <text evidence="9">Monomer.</text>
</comment>
<comment type="function">
    <text evidence="9">Catalyzes the phosphorylation of pyrimidine nucleoside monophosphates at the expense of ATP. Plays an important role in de novo pyrimidine nucleotide biosynthesis. Has preference for UMP and dUMP as phosphate acceptors, but can also use CMP, dCMP and AMP.</text>
</comment>
<comment type="similarity">
    <text evidence="9">Belongs to the adenylate kinase family. UMP-CMP kinase subfamily.</text>
</comment>
<reference evidence="11" key="1">
    <citation type="submission" date="2020-12" db="EMBL/GenBank/DDBJ databases">
        <title>Metabolic potential, ecology and presence of endohyphal bacteria is reflected in genomic diversity of Mucoromycotina.</title>
        <authorList>
            <person name="Muszewska A."/>
            <person name="Okrasinska A."/>
            <person name="Steczkiewicz K."/>
            <person name="Drgas O."/>
            <person name="Orlowska M."/>
            <person name="Perlinska-Lenart U."/>
            <person name="Aleksandrzak-Piekarczyk T."/>
            <person name="Szatraj K."/>
            <person name="Zielenkiewicz U."/>
            <person name="Pilsyk S."/>
            <person name="Malc E."/>
            <person name="Mieczkowski P."/>
            <person name="Kruszewska J.S."/>
            <person name="Biernat P."/>
            <person name="Pawlowska J."/>
        </authorList>
    </citation>
    <scope>NUCLEOTIDE SEQUENCE</scope>
    <source>
        <strain evidence="11">WA0000051536</strain>
    </source>
</reference>
<dbReference type="Proteomes" id="UP000612746">
    <property type="component" value="Unassembled WGS sequence"/>
</dbReference>
<protein>
    <recommendedName>
        <fullName evidence="9">Uridylate kinase</fullName>
        <shortName evidence="9">UK</shortName>
        <ecNumber evidence="9">2.7.4.14</ecNumber>
    </recommendedName>
    <alternativeName>
        <fullName evidence="9">ATP:UMP phosphotransferase</fullName>
    </alternativeName>
    <alternativeName>
        <fullName evidence="9">Deoxycytidylate kinase</fullName>
        <shortName evidence="9">CK</shortName>
        <shortName evidence="9">dCMP kinase</shortName>
    </alternativeName>
    <alternativeName>
        <fullName evidence="9">Uridine monophosphate kinase</fullName>
        <shortName evidence="9">UMP kinase</shortName>
        <shortName evidence="9">UMPK</shortName>
    </alternativeName>
</protein>
<dbReference type="EMBL" id="JAEPRA010000011">
    <property type="protein sequence ID" value="KAG2178444.1"/>
    <property type="molecule type" value="Genomic_DNA"/>
</dbReference>
<gene>
    <name evidence="11" type="ORF">INT44_001596</name>
</gene>
<comment type="domain">
    <text evidence="9">Consists of three domains, a large central CORE domain and two small peripheral domains, NMPbind and LID, which undergo movements during catalysis. The LID domain closes over the site of phosphoryl transfer upon ATP binding. Assembling and dissambling the active center during each catalytic cycle provides an effective means to prevent ATP hydrolysis.</text>
</comment>
<dbReference type="FunFam" id="3.40.50.300:FF:000315">
    <property type="entry name" value="Adenylate kinase 1"/>
    <property type="match status" value="1"/>
</dbReference>
<comment type="catalytic activity">
    <reaction evidence="8 9">
        <text>UMP + ATP = UDP + ADP</text>
        <dbReference type="Rhea" id="RHEA:24400"/>
        <dbReference type="ChEBI" id="CHEBI:30616"/>
        <dbReference type="ChEBI" id="CHEBI:57865"/>
        <dbReference type="ChEBI" id="CHEBI:58223"/>
        <dbReference type="ChEBI" id="CHEBI:456216"/>
        <dbReference type="EC" id="2.7.4.14"/>
    </reaction>
</comment>
<feature type="binding site" evidence="9">
    <location>
        <begin position="165"/>
        <end position="167"/>
    </location>
    <ligand>
        <name>a ribonucleoside 5'-phosphate</name>
        <dbReference type="ChEBI" id="CHEBI:58043"/>
    </ligand>
</feature>
<keyword evidence="7 9" id="KW-0539">Nucleus</keyword>
<dbReference type="InterPro" id="IPR027417">
    <property type="entry name" value="P-loop_NTPase"/>
</dbReference>
<name>A0A8H7PRZ2_9FUNG</name>
<dbReference type="GO" id="GO:0019205">
    <property type="term" value="F:nucleobase-containing compound kinase activity"/>
    <property type="evidence" value="ECO:0007669"/>
    <property type="project" value="InterPro"/>
</dbReference>
<feature type="binding site" evidence="9">
    <location>
        <position position="251"/>
    </location>
    <ligand>
        <name>a ribonucleoside 5'-phosphate</name>
        <dbReference type="ChEBI" id="CHEBI:58043"/>
    </ligand>
</feature>
<keyword evidence="3 9" id="KW-0547">Nucleotide-binding</keyword>
<dbReference type="Pfam" id="PF00406">
    <property type="entry name" value="ADK"/>
    <property type="match status" value="1"/>
</dbReference>
<feature type="region of interest" description="Disordered" evidence="10">
    <location>
        <begin position="75"/>
        <end position="95"/>
    </location>
</feature>
<dbReference type="GO" id="GO:0005737">
    <property type="term" value="C:cytoplasm"/>
    <property type="evidence" value="ECO:0007669"/>
    <property type="project" value="UniProtKB-SubCell"/>
</dbReference>
<dbReference type="GO" id="GO:0006221">
    <property type="term" value="P:pyrimidine nucleotide biosynthetic process"/>
    <property type="evidence" value="ECO:0007669"/>
    <property type="project" value="UniProtKB-UniRule"/>
</dbReference>
<feature type="region of interest" description="NMPbind" evidence="9">
    <location>
        <begin position="137"/>
        <end position="167"/>
    </location>
</feature>
<feature type="binding site" evidence="9">
    <location>
        <begin position="196"/>
        <end position="199"/>
    </location>
    <ligand>
        <name>a ribonucleoside 5'-phosphate</name>
        <dbReference type="ChEBI" id="CHEBI:58043"/>
    </ligand>
</feature>
<dbReference type="GO" id="GO:0006207">
    <property type="term" value="P:'de novo' pyrimidine nucleobase biosynthetic process"/>
    <property type="evidence" value="ECO:0007669"/>
    <property type="project" value="InterPro"/>
</dbReference>
<dbReference type="GO" id="GO:0005524">
    <property type="term" value="F:ATP binding"/>
    <property type="evidence" value="ECO:0007669"/>
    <property type="project" value="UniProtKB-KW"/>
</dbReference>
<feature type="binding site" evidence="9">
    <location>
        <position position="143"/>
    </location>
    <ligand>
        <name>a ribonucleoside 5'-phosphate</name>
        <dbReference type="ChEBI" id="CHEBI:58043"/>
    </ligand>
</feature>
<feature type="binding site" evidence="9">
    <location>
        <position position="203"/>
    </location>
    <ligand>
        <name>a ribonucleoside 5'-phosphate</name>
        <dbReference type="ChEBI" id="CHEBI:58043"/>
    </ligand>
</feature>
<keyword evidence="12" id="KW-1185">Reference proteome</keyword>
<dbReference type="InterPro" id="IPR000850">
    <property type="entry name" value="Adenylat/UMP-CMP_kin"/>
</dbReference>
<feature type="binding site" evidence="9">
    <location>
        <position position="240"/>
    </location>
    <ligand>
        <name>a ribonucleoside 5'-phosphate</name>
        <dbReference type="ChEBI" id="CHEBI:58043"/>
    </ligand>
</feature>
<dbReference type="EC" id="2.7.4.14" evidence="9"/>
<dbReference type="InterPro" id="IPR033690">
    <property type="entry name" value="Adenylat_kinase_CS"/>
</dbReference>